<evidence type="ECO:0000313" key="3">
    <source>
        <dbReference type="EMBL" id="TVU12388.1"/>
    </source>
</evidence>
<dbReference type="OrthoDB" id="925243at2759"/>
<accession>A0A5J9TND5</accession>
<dbReference type="Proteomes" id="UP000324897">
    <property type="component" value="Chromosome 3"/>
</dbReference>
<reference evidence="3 4" key="1">
    <citation type="journal article" date="2019" name="Sci. Rep.">
        <title>A high-quality genome of Eragrostis curvula grass provides insights into Poaceae evolution and supports new strategies to enhance forage quality.</title>
        <authorList>
            <person name="Carballo J."/>
            <person name="Santos B.A.C.M."/>
            <person name="Zappacosta D."/>
            <person name="Garbus I."/>
            <person name="Selva J.P."/>
            <person name="Gallo C.A."/>
            <person name="Diaz A."/>
            <person name="Albertini E."/>
            <person name="Caccamo M."/>
            <person name="Echenique V."/>
        </authorList>
    </citation>
    <scope>NUCLEOTIDE SEQUENCE [LARGE SCALE GENOMIC DNA]</scope>
    <source>
        <strain evidence="4">cv. Victoria</strain>
        <tissue evidence="3">Leaf</tissue>
    </source>
</reference>
<dbReference type="InterPro" id="IPR027925">
    <property type="entry name" value="MCM_N"/>
</dbReference>
<keyword evidence="4" id="KW-1185">Reference proteome</keyword>
<organism evidence="3 4">
    <name type="scientific">Eragrostis curvula</name>
    <name type="common">weeping love grass</name>
    <dbReference type="NCBI Taxonomy" id="38414"/>
    <lineage>
        <taxon>Eukaryota</taxon>
        <taxon>Viridiplantae</taxon>
        <taxon>Streptophyta</taxon>
        <taxon>Embryophyta</taxon>
        <taxon>Tracheophyta</taxon>
        <taxon>Spermatophyta</taxon>
        <taxon>Magnoliopsida</taxon>
        <taxon>Liliopsida</taxon>
        <taxon>Poales</taxon>
        <taxon>Poaceae</taxon>
        <taxon>PACMAD clade</taxon>
        <taxon>Chloridoideae</taxon>
        <taxon>Eragrostideae</taxon>
        <taxon>Eragrostidinae</taxon>
        <taxon>Eragrostis</taxon>
    </lineage>
</organism>
<dbReference type="AlphaFoldDB" id="A0A5J9TND5"/>
<dbReference type="Gene3D" id="3.30.1640.10">
    <property type="entry name" value="mini-chromosome maintenance (MCM) complex, chain A, domain 1"/>
    <property type="match status" value="1"/>
</dbReference>
<dbReference type="Gramene" id="TVU12388">
    <property type="protein sequence ID" value="TVU12388"/>
    <property type="gene ID" value="EJB05_46029"/>
</dbReference>
<feature type="compositionally biased region" description="Polar residues" evidence="1">
    <location>
        <begin position="58"/>
        <end position="77"/>
    </location>
</feature>
<gene>
    <name evidence="3" type="ORF">EJB05_46029</name>
</gene>
<feature type="region of interest" description="Disordered" evidence="1">
    <location>
        <begin position="19"/>
        <end position="107"/>
    </location>
</feature>
<sequence length="720" mass="79796">MKPVIDLKPAPEQLARALSYRDSLRRSPPQVAVGMAGLPRAGRLPSSESSLRAGRLPSSESSLRTGRLPSSESSSRTGRLPAAERTPAPRPLGKSAAPHRPPRPISAASGVEAGLADRASANKVNEDGSPVDITLATTAPKPRIKAWSCLDFGLEEKEGNVDAITKLSGEGQVKYQIGTLSFSDRPSSTITAPKQCIKAWSCLHSGLEEKEGDVDAITKLSGEGQVKYQIGTLSFSDRPSSTLFYGQGFIDSVIKPSVPEVPTEERGSTTSYSRKPLYASVYSPECRARNSMLGHRFLQFLKGFKDASNQKIYYKGVVLAMISIDSPVMSVKFNHINRQDFDLAAEICYFYESIRQDLTNAAKSFILQCNTEFEAICSKTFKDFSNLTLCIDGLPEANRFYSLEALVELPGMHFSEPRTLCSGASSITVTDTTPVGRHIGYDLLVHLFETHAQKKTYNGRYNLRSIFVKIGSGVEIRAPYHPYSPDAELNDLIRYVDDFIPVFKSNGSLPAFFFNLGKSLKGYKPPILHFSDYVRRFRRFALTHLALRVSTKRVGLFSGLYAIRNTKHVRDALRAILKSTFGSDWRRHELLKKHPILKRVFNHKDAKEAGVHPNSKFLNTADGALKYVRHTIVHGPDGPEKDDRAVGESAEAGEVEEDPIQLLSDLELLCSHCMESCLPDILKDIIFAENIPHELEIMLKEVFDEYLSPEDPKKCFTMAG</sequence>
<evidence type="ECO:0000313" key="4">
    <source>
        <dbReference type="Proteomes" id="UP000324897"/>
    </source>
</evidence>
<protein>
    <recommendedName>
        <fullName evidence="2">MCM N-terminal domain-containing protein</fullName>
    </recommendedName>
</protein>
<evidence type="ECO:0000256" key="1">
    <source>
        <dbReference type="SAM" id="MobiDB-lite"/>
    </source>
</evidence>
<dbReference type="Pfam" id="PF14551">
    <property type="entry name" value="MCM_N"/>
    <property type="match status" value="1"/>
</dbReference>
<name>A0A5J9TND5_9POAL</name>
<dbReference type="EMBL" id="RWGY01000039">
    <property type="protein sequence ID" value="TVU12388.1"/>
    <property type="molecule type" value="Genomic_DNA"/>
</dbReference>
<comment type="caution">
    <text evidence="3">The sequence shown here is derived from an EMBL/GenBank/DDBJ whole genome shotgun (WGS) entry which is preliminary data.</text>
</comment>
<proteinExistence type="predicted"/>
<evidence type="ECO:0000259" key="2">
    <source>
        <dbReference type="Pfam" id="PF14551"/>
    </source>
</evidence>
<feature type="domain" description="MCM N-terminal" evidence="2">
    <location>
        <begin position="295"/>
        <end position="369"/>
    </location>
</feature>